<evidence type="ECO:0000256" key="1">
    <source>
        <dbReference type="SAM" id="Coils"/>
    </source>
</evidence>
<proteinExistence type="predicted"/>
<keyword evidence="3" id="KW-1185">Reference proteome</keyword>
<name>A0A5E6MMX6_9BACT</name>
<organism evidence="2 3">
    <name type="scientific">Methylacidimicrobium tartarophylax</name>
    <dbReference type="NCBI Taxonomy" id="1041768"/>
    <lineage>
        <taxon>Bacteria</taxon>
        <taxon>Pseudomonadati</taxon>
        <taxon>Verrucomicrobiota</taxon>
        <taxon>Methylacidimicrobium</taxon>
    </lineage>
</organism>
<keyword evidence="1" id="KW-0175">Coiled coil</keyword>
<evidence type="ECO:0000313" key="2">
    <source>
        <dbReference type="EMBL" id="VVM06774.1"/>
    </source>
</evidence>
<evidence type="ECO:0000313" key="3">
    <source>
        <dbReference type="Proteomes" id="UP000334923"/>
    </source>
</evidence>
<dbReference type="EMBL" id="CABFVA020000074">
    <property type="protein sequence ID" value="VVM06774.1"/>
    <property type="molecule type" value="Genomic_DNA"/>
</dbReference>
<sequence length="116" mass="13055">MKRFPRLLARPSDLGEVQQGLSSLSFLLEETAAHYVARLQREIRQLTLTARELEHLEDHAGKRGQRLLAKAAAKLESLPIAPEKGRRKDLRKIDRLIGELEELLEEAARVDGAPSP</sequence>
<gene>
    <name evidence="2" type="ORF">MAMT_01408</name>
</gene>
<dbReference type="AlphaFoldDB" id="A0A5E6MMX6"/>
<dbReference type="Proteomes" id="UP000334923">
    <property type="component" value="Unassembled WGS sequence"/>
</dbReference>
<reference evidence="2 3" key="1">
    <citation type="submission" date="2019-09" db="EMBL/GenBank/DDBJ databases">
        <authorList>
            <person name="Cremers G."/>
        </authorList>
    </citation>
    <scope>NUCLEOTIDE SEQUENCE [LARGE SCALE GENOMIC DNA]</scope>
    <source>
        <strain evidence="2">4A</strain>
    </source>
</reference>
<accession>A0A5E6MMX6</accession>
<protein>
    <submittedName>
        <fullName evidence="2">Uncharacterized protein</fullName>
    </submittedName>
</protein>
<feature type="coiled-coil region" evidence="1">
    <location>
        <begin position="86"/>
        <end position="113"/>
    </location>
</feature>
<dbReference type="RefSeq" id="WP_178086983.1">
    <property type="nucleotide sequence ID" value="NZ_CABFVA020000074.1"/>
</dbReference>